<dbReference type="eggNOG" id="COG1040">
    <property type="taxonomic scope" value="Bacteria"/>
</dbReference>
<evidence type="ECO:0000259" key="2">
    <source>
        <dbReference type="Pfam" id="PF00156"/>
    </source>
</evidence>
<dbReference type="Proteomes" id="UP000004367">
    <property type="component" value="Unassembled WGS sequence"/>
</dbReference>
<reference evidence="3 4" key="1">
    <citation type="submission" date="2012-02" db="EMBL/GenBank/DDBJ databases">
        <title>Whole genome shotgun sequence of Mobilicoccus pelagius NBRC 104925.</title>
        <authorList>
            <person name="Yoshida Y."/>
            <person name="Hosoyama A."/>
            <person name="Tsuchikane K."/>
            <person name="Katsumata H."/>
            <person name="Yamazaki S."/>
            <person name="Fujita N."/>
        </authorList>
    </citation>
    <scope>NUCLEOTIDE SEQUENCE [LARGE SCALE GENOMIC DNA]</scope>
    <source>
        <strain evidence="3 4">NBRC 104925</strain>
    </source>
</reference>
<evidence type="ECO:0000313" key="4">
    <source>
        <dbReference type="Proteomes" id="UP000004367"/>
    </source>
</evidence>
<comment type="similarity">
    <text evidence="1">Belongs to the ComF/GntX family.</text>
</comment>
<evidence type="ECO:0000256" key="1">
    <source>
        <dbReference type="ARBA" id="ARBA00008007"/>
    </source>
</evidence>
<keyword evidence="4" id="KW-1185">Reference proteome</keyword>
<dbReference type="EMBL" id="BAFE01000052">
    <property type="protein sequence ID" value="GAB48472.1"/>
    <property type="molecule type" value="Genomic_DNA"/>
</dbReference>
<dbReference type="SUPFAM" id="SSF53271">
    <property type="entry name" value="PRTase-like"/>
    <property type="match status" value="1"/>
</dbReference>
<organism evidence="3 4">
    <name type="scientific">Mobilicoccus pelagius NBRC 104925</name>
    <dbReference type="NCBI Taxonomy" id="1089455"/>
    <lineage>
        <taxon>Bacteria</taxon>
        <taxon>Bacillati</taxon>
        <taxon>Actinomycetota</taxon>
        <taxon>Actinomycetes</taxon>
        <taxon>Micrococcales</taxon>
        <taxon>Dermatophilaceae</taxon>
        <taxon>Mobilicoccus</taxon>
    </lineage>
</organism>
<protein>
    <recommendedName>
        <fullName evidence="2">Phosphoribosyltransferase domain-containing protein</fullName>
    </recommendedName>
</protein>
<evidence type="ECO:0000313" key="3">
    <source>
        <dbReference type="EMBL" id="GAB48472.1"/>
    </source>
</evidence>
<proteinExistence type="inferred from homology"/>
<feature type="domain" description="Phosphoribosyltransferase" evidence="2">
    <location>
        <begin position="198"/>
        <end position="241"/>
    </location>
</feature>
<dbReference type="InterPro" id="IPR051910">
    <property type="entry name" value="ComF/GntX_DNA_util-trans"/>
</dbReference>
<name>H5URW4_9MICO</name>
<dbReference type="AlphaFoldDB" id="H5URW4"/>
<dbReference type="Gene3D" id="3.40.50.2020">
    <property type="match status" value="1"/>
</dbReference>
<dbReference type="Pfam" id="PF00156">
    <property type="entry name" value="Pribosyltran"/>
    <property type="match status" value="1"/>
</dbReference>
<dbReference type="PANTHER" id="PTHR47505">
    <property type="entry name" value="DNA UTILIZATION PROTEIN YHGH"/>
    <property type="match status" value="1"/>
</dbReference>
<dbReference type="PANTHER" id="PTHR47505:SF1">
    <property type="entry name" value="DNA UTILIZATION PROTEIN YHGH"/>
    <property type="match status" value="1"/>
</dbReference>
<sequence length="245" mass="25862">MADLALPLLCGGCATAGTPWCPECAHALAHATAYPRIVAGRAGTAAAPDGAVFAAGRYEGVLRSALVAYKDHGRRDLLDVLATPLRSSFVAAVALRPELGRTPVVVPAPSSVRSRRRRGDVPTALLARRALSGADVLTGRTWVWAPLLRHVRAVDDQAGLSRWQRARNTDHAFVVVDPSTGRLWRGRPRGRPGPHPLVGRDVVVVDDVVTTGATARECVRALREIGARPVAVVALAATPAAQRGT</sequence>
<comment type="caution">
    <text evidence="3">The sequence shown here is derived from an EMBL/GenBank/DDBJ whole genome shotgun (WGS) entry which is preliminary data.</text>
</comment>
<accession>H5URW4</accession>
<gene>
    <name evidence="3" type="ORF">MOPEL_073_01130</name>
</gene>
<dbReference type="STRING" id="1089455.MOPEL_073_01130"/>
<dbReference type="InterPro" id="IPR000836">
    <property type="entry name" value="PRTase_dom"/>
</dbReference>
<dbReference type="OrthoDB" id="5244859at2"/>
<dbReference type="InterPro" id="IPR029057">
    <property type="entry name" value="PRTase-like"/>
</dbReference>